<dbReference type="InterPro" id="IPR011990">
    <property type="entry name" value="TPR-like_helical_dom_sf"/>
</dbReference>
<dbReference type="OrthoDB" id="626812at2"/>
<sequence length="318" mass="37617">MGLFGFLKKKNLPASHSNEADNSYETKFEEEVLRTIPRYISMPGAAVDIRVRHRKTNKIISFAIAYPDQFNTWKTVKSVADRRGIIYSLLDEQLGPQLQLWQIMERFNDDRNSQKALELALQYMDATVEEQPDFNTAMARTYFLLTQFEQAEQYCLKAQKLDPGHIRTKRIYADILHCTGRHEQAHRLYEEILNAKLTRDQQLSLSVQQLLGFDGDYINSPVYAFSWLSNMEDTSEEIWDWANDEFYYSPYFRAQHAYRLIERQEHLRGLAKLLSLVEEMPWYKEAVVNCFHLIEQSGMQEQLKEEYNWLERLMAKEI</sequence>
<dbReference type="EMBL" id="RIAR02000001">
    <property type="protein sequence ID" value="NSL85830.1"/>
    <property type="molecule type" value="Genomic_DNA"/>
</dbReference>
<dbReference type="Gene3D" id="1.25.40.10">
    <property type="entry name" value="Tetratricopeptide repeat domain"/>
    <property type="match status" value="1"/>
</dbReference>
<comment type="caution">
    <text evidence="1">The sequence shown here is derived from an EMBL/GenBank/DDBJ whole genome shotgun (WGS) entry which is preliminary data.</text>
</comment>
<keyword evidence="2" id="KW-1185">Reference proteome</keyword>
<protein>
    <submittedName>
        <fullName evidence="1">Tetratricopeptide repeat protein</fullName>
    </submittedName>
</protein>
<gene>
    <name evidence="1" type="ORF">ECE50_003240</name>
</gene>
<name>A0A3S1D148_9BACT</name>
<evidence type="ECO:0000313" key="1">
    <source>
        <dbReference type="EMBL" id="NSL85830.1"/>
    </source>
</evidence>
<evidence type="ECO:0000313" key="2">
    <source>
        <dbReference type="Proteomes" id="UP000281028"/>
    </source>
</evidence>
<dbReference type="AlphaFoldDB" id="A0A3S1D148"/>
<organism evidence="1 2">
    <name type="scientific">Chitinophaga solisilvae</name>
    <dbReference type="NCBI Taxonomy" id="1233460"/>
    <lineage>
        <taxon>Bacteria</taxon>
        <taxon>Pseudomonadati</taxon>
        <taxon>Bacteroidota</taxon>
        <taxon>Chitinophagia</taxon>
        <taxon>Chitinophagales</taxon>
        <taxon>Chitinophagaceae</taxon>
        <taxon>Chitinophaga</taxon>
    </lineage>
</organism>
<dbReference type="Proteomes" id="UP000281028">
    <property type="component" value="Unassembled WGS sequence"/>
</dbReference>
<proteinExistence type="predicted"/>
<reference evidence="1" key="1">
    <citation type="submission" date="2020-05" db="EMBL/GenBank/DDBJ databases">
        <title>Chitinophaga laudate sp. nov., isolated from a tropical peat swamp.</title>
        <authorList>
            <person name="Goh C.B.S."/>
            <person name="Lee M.S."/>
            <person name="Parimannan S."/>
            <person name="Pasbakhsh P."/>
            <person name="Yule C.M."/>
            <person name="Rajandas H."/>
            <person name="Loke S."/>
            <person name="Croft L."/>
            <person name="Tan J.B.L."/>
        </authorList>
    </citation>
    <scope>NUCLEOTIDE SEQUENCE</scope>
    <source>
        <strain evidence="1">Mgbs1</strain>
    </source>
</reference>
<dbReference type="SUPFAM" id="SSF48452">
    <property type="entry name" value="TPR-like"/>
    <property type="match status" value="1"/>
</dbReference>
<accession>A0A3S1D148</accession>